<dbReference type="SUPFAM" id="SSF56801">
    <property type="entry name" value="Acetyl-CoA synthetase-like"/>
    <property type="match status" value="1"/>
</dbReference>
<dbReference type="GO" id="GO:0006631">
    <property type="term" value="P:fatty acid metabolic process"/>
    <property type="evidence" value="ECO:0007669"/>
    <property type="project" value="TreeGrafter"/>
</dbReference>
<dbReference type="InterPro" id="IPR000873">
    <property type="entry name" value="AMP-dep_synth/lig_dom"/>
</dbReference>
<evidence type="ECO:0000256" key="1">
    <source>
        <dbReference type="ARBA" id="ARBA00006432"/>
    </source>
</evidence>
<organism evidence="5 6">
    <name type="scientific">Aneurinibacillus danicus</name>
    <dbReference type="NCBI Taxonomy" id="267746"/>
    <lineage>
        <taxon>Bacteria</taxon>
        <taxon>Bacillati</taxon>
        <taxon>Bacillota</taxon>
        <taxon>Bacilli</taxon>
        <taxon>Bacillales</taxon>
        <taxon>Paenibacillaceae</taxon>
        <taxon>Aneurinibacillus group</taxon>
        <taxon>Aneurinibacillus</taxon>
    </lineage>
</organism>
<protein>
    <submittedName>
        <fullName evidence="5">ATP-dependent acyl-CoA ligase</fullName>
    </submittedName>
</protein>
<feature type="domain" description="AMP-binding enzyme C-terminal" evidence="4">
    <location>
        <begin position="434"/>
        <end position="510"/>
    </location>
</feature>
<dbReference type="Gene3D" id="3.40.50.12780">
    <property type="entry name" value="N-terminal domain of ligase-like"/>
    <property type="match status" value="1"/>
</dbReference>
<evidence type="ECO:0000313" key="6">
    <source>
        <dbReference type="Proteomes" id="UP000321157"/>
    </source>
</evidence>
<dbReference type="AlphaFoldDB" id="A0A511VAV1"/>
<comment type="caution">
    <text evidence="5">The sequence shown here is derived from an EMBL/GenBank/DDBJ whole genome shotgun (WGS) entry which is preliminary data.</text>
</comment>
<dbReference type="InterPro" id="IPR020845">
    <property type="entry name" value="AMP-binding_CS"/>
</dbReference>
<dbReference type="InterPro" id="IPR045851">
    <property type="entry name" value="AMP-bd_C_sf"/>
</dbReference>
<proteinExistence type="inferred from homology"/>
<dbReference type="Pfam" id="PF00501">
    <property type="entry name" value="AMP-binding"/>
    <property type="match status" value="1"/>
</dbReference>
<evidence type="ECO:0000259" key="3">
    <source>
        <dbReference type="Pfam" id="PF00501"/>
    </source>
</evidence>
<dbReference type="Pfam" id="PF13193">
    <property type="entry name" value="AMP-binding_C"/>
    <property type="match status" value="1"/>
</dbReference>
<evidence type="ECO:0000313" key="5">
    <source>
        <dbReference type="EMBL" id="GEN34362.1"/>
    </source>
</evidence>
<gene>
    <name evidence="5" type="ORF">ADA01nite_18220</name>
</gene>
<dbReference type="PANTHER" id="PTHR43201:SF5">
    <property type="entry name" value="MEDIUM-CHAIN ACYL-COA LIGASE ACSF2, MITOCHONDRIAL"/>
    <property type="match status" value="1"/>
</dbReference>
<dbReference type="PANTHER" id="PTHR43201">
    <property type="entry name" value="ACYL-COA SYNTHETASE"/>
    <property type="match status" value="1"/>
</dbReference>
<dbReference type="OrthoDB" id="580775at2"/>
<dbReference type="PROSITE" id="PS00455">
    <property type="entry name" value="AMP_BINDING"/>
    <property type="match status" value="1"/>
</dbReference>
<sequence>MADKQTEYVLPKVLAAQAEKHPNRLFLQMEDFQQETYRQCYERSLRLASGLAALGIDKGEKVVIMAPTSLQFVHSWFAINILGAVEVPINTAYRGQSLIHALNNSTAPMIIIDPQFLGRLQEVEDQLQYLKQAVFLDGFDVTSLPKFRKIRLIPFSEVESADTDLKLRDISYKDTASIIYTSGTTGPAKGVMMPHGQIYLLAKNALDGFRLTENDVYHVFLPLFHMAGKFMMIYAAMMAGCKVVLDRKFHAEEWLSRVRKYGATISGGHGPFLEMIYRQPEQENDADNPLRAVFAAPFPAKIAKGFEKRFGVKGIELWGMTEINCPCYRPYDEPLRVGSCGKVLEDWYEVKIVDPLTDEEIPAGEVGEIVVRPKYPWTMMQGYFGMPEKTVEAWRNLWFHTGDMAYFDRDGYLYFVDRAKDRIRRRAENISSSEIEAAVNSHPLIEESAAVGVPSEFDADDDIKIYVVVRQGSSLEPEELIRYLVTLLPHYMVPRYIEYIDRLPRTDTNKIQKAKLRQFGVTKATWDRKAEGVSIRDLIERAGKK</sequence>
<reference evidence="5 6" key="1">
    <citation type="submission" date="2019-07" db="EMBL/GenBank/DDBJ databases">
        <title>Whole genome shotgun sequence of Aneurinibacillus danicus NBRC 102444.</title>
        <authorList>
            <person name="Hosoyama A."/>
            <person name="Uohara A."/>
            <person name="Ohji S."/>
            <person name="Ichikawa N."/>
        </authorList>
    </citation>
    <scope>NUCLEOTIDE SEQUENCE [LARGE SCALE GENOMIC DNA]</scope>
    <source>
        <strain evidence="5 6">NBRC 102444</strain>
    </source>
</reference>
<dbReference type="RefSeq" id="WP_146809637.1">
    <property type="nucleotide sequence ID" value="NZ_BJXX01000076.1"/>
</dbReference>
<evidence type="ECO:0000256" key="2">
    <source>
        <dbReference type="ARBA" id="ARBA00022598"/>
    </source>
</evidence>
<dbReference type="InterPro" id="IPR042099">
    <property type="entry name" value="ANL_N_sf"/>
</dbReference>
<dbReference type="Proteomes" id="UP000321157">
    <property type="component" value="Unassembled WGS sequence"/>
</dbReference>
<feature type="domain" description="AMP-dependent synthetase/ligase" evidence="3">
    <location>
        <begin position="15"/>
        <end position="384"/>
    </location>
</feature>
<evidence type="ECO:0000259" key="4">
    <source>
        <dbReference type="Pfam" id="PF13193"/>
    </source>
</evidence>
<keyword evidence="6" id="KW-1185">Reference proteome</keyword>
<dbReference type="EMBL" id="BJXX01000076">
    <property type="protein sequence ID" value="GEN34362.1"/>
    <property type="molecule type" value="Genomic_DNA"/>
</dbReference>
<keyword evidence="2 5" id="KW-0436">Ligase</keyword>
<name>A0A511VAV1_9BACL</name>
<accession>A0A511VAV1</accession>
<dbReference type="Gene3D" id="3.30.300.30">
    <property type="match status" value="1"/>
</dbReference>
<dbReference type="GO" id="GO:0031956">
    <property type="term" value="F:medium-chain fatty acid-CoA ligase activity"/>
    <property type="evidence" value="ECO:0007669"/>
    <property type="project" value="TreeGrafter"/>
</dbReference>
<dbReference type="InterPro" id="IPR025110">
    <property type="entry name" value="AMP-bd_C"/>
</dbReference>
<comment type="similarity">
    <text evidence="1">Belongs to the ATP-dependent AMP-binding enzyme family.</text>
</comment>